<dbReference type="AlphaFoldDB" id="A0A7X0LWE6"/>
<gene>
    <name evidence="2" type="ORF">HNR53_003268</name>
</gene>
<dbReference type="Proteomes" id="UP000531594">
    <property type="component" value="Unassembled WGS sequence"/>
</dbReference>
<evidence type="ECO:0000313" key="3">
    <source>
        <dbReference type="Proteomes" id="UP000531594"/>
    </source>
</evidence>
<dbReference type="RefSeq" id="WP_184527763.1">
    <property type="nucleotide sequence ID" value="NZ_JACHGK010000012.1"/>
</dbReference>
<accession>A0A7X0LWE6</accession>
<dbReference type="InterPro" id="IPR037401">
    <property type="entry name" value="SnoaL-like"/>
</dbReference>
<evidence type="ECO:0000313" key="2">
    <source>
        <dbReference type="EMBL" id="MBB6446608.1"/>
    </source>
</evidence>
<proteinExistence type="predicted"/>
<reference evidence="2 3" key="1">
    <citation type="submission" date="2020-08" db="EMBL/GenBank/DDBJ databases">
        <title>Genomic Encyclopedia of Type Strains, Phase IV (KMG-IV): sequencing the most valuable type-strain genomes for metagenomic binning, comparative biology and taxonomic classification.</title>
        <authorList>
            <person name="Goeker M."/>
        </authorList>
    </citation>
    <scope>NUCLEOTIDE SEQUENCE [LARGE SCALE GENOMIC DNA]</scope>
    <source>
        <strain evidence="2 3">DSM 5391</strain>
    </source>
</reference>
<sequence length="165" mass="18926">MQQTFAKTLEGRILELEAREQIKEIIANYNHGVDKLDEKLFMDQWEENAVWDIGDPWGVCNGKQEIVEKIRAIWQGLPETHHYGMNEVINVDIENGTASCVSDVDCTATNANGVALVIAATNWDQYSNKTGKWRLTERKIKIHYMTPVLEPWSDKPESRINPKLE</sequence>
<dbReference type="Pfam" id="PF13577">
    <property type="entry name" value="SnoaL_4"/>
    <property type="match status" value="1"/>
</dbReference>
<evidence type="ECO:0000259" key="1">
    <source>
        <dbReference type="Pfam" id="PF13577"/>
    </source>
</evidence>
<name>A0A7X0LWE6_9BACI</name>
<keyword evidence="3" id="KW-1185">Reference proteome</keyword>
<protein>
    <recommendedName>
        <fullName evidence="1">SnoaL-like domain-containing protein</fullName>
    </recommendedName>
</protein>
<organism evidence="2 3">
    <name type="scientific">Bacillus benzoevorans</name>
    <dbReference type="NCBI Taxonomy" id="1456"/>
    <lineage>
        <taxon>Bacteria</taxon>
        <taxon>Bacillati</taxon>
        <taxon>Bacillota</taxon>
        <taxon>Bacilli</taxon>
        <taxon>Bacillales</taxon>
        <taxon>Bacillaceae</taxon>
        <taxon>Bacillus</taxon>
    </lineage>
</organism>
<dbReference type="SUPFAM" id="SSF54427">
    <property type="entry name" value="NTF2-like"/>
    <property type="match status" value="1"/>
</dbReference>
<dbReference type="EMBL" id="JACHGK010000012">
    <property type="protein sequence ID" value="MBB6446608.1"/>
    <property type="molecule type" value="Genomic_DNA"/>
</dbReference>
<dbReference type="InterPro" id="IPR032710">
    <property type="entry name" value="NTF2-like_dom_sf"/>
</dbReference>
<feature type="domain" description="SnoaL-like" evidence="1">
    <location>
        <begin position="15"/>
        <end position="139"/>
    </location>
</feature>
<dbReference type="Gene3D" id="3.10.450.50">
    <property type="match status" value="1"/>
</dbReference>
<comment type="caution">
    <text evidence="2">The sequence shown here is derived from an EMBL/GenBank/DDBJ whole genome shotgun (WGS) entry which is preliminary data.</text>
</comment>